<keyword evidence="10" id="KW-0862">Zinc</keyword>
<keyword evidence="11" id="KW-0832">Ubl conjugation</keyword>
<evidence type="ECO:0000256" key="5">
    <source>
        <dbReference type="ARBA" id="ARBA00022499"/>
    </source>
</evidence>
<dbReference type="InterPro" id="IPR011011">
    <property type="entry name" value="Znf_FYVE_PHD"/>
</dbReference>
<keyword evidence="15" id="KW-0131">Cell cycle</keyword>
<dbReference type="SMART" id="SM00064">
    <property type="entry name" value="FYVE"/>
    <property type="match status" value="1"/>
</dbReference>
<comment type="subcellular location">
    <subcellularLocation>
        <location evidence="3">Cleavage furrow</location>
    </subcellularLocation>
    <subcellularLocation>
        <location evidence="1">Cytoplasm</location>
        <location evidence="1">Cytoskeleton</location>
        <location evidence="1">Microtubule organizing center</location>
        <location evidence="1">Centrosome</location>
    </subcellularLocation>
    <subcellularLocation>
        <location evidence="2">Midbody</location>
        <location evidence="2">Midbody ring</location>
    </subcellularLocation>
</comment>
<reference evidence="23" key="2">
    <citation type="submission" date="2025-09" db="UniProtKB">
        <authorList>
            <consortium name="Ensembl"/>
        </authorList>
    </citation>
    <scope>IDENTIFICATION</scope>
</reference>
<dbReference type="PANTHER" id="PTHR46603:SF1">
    <property type="entry name" value="ABSCISSION_NOCUT CHECKPOINT REGULATOR"/>
    <property type="match status" value="1"/>
</dbReference>
<dbReference type="SUPFAM" id="SSF57903">
    <property type="entry name" value="FYVE/PHD zinc finger"/>
    <property type="match status" value="1"/>
</dbReference>
<keyword evidence="9 20" id="KW-0863">Zinc-finger</keyword>
<dbReference type="InterPro" id="IPR017455">
    <property type="entry name" value="Znf_FYVE-rel"/>
</dbReference>
<dbReference type="GO" id="GO:0090543">
    <property type="term" value="C:Flemming body"/>
    <property type="evidence" value="ECO:0007669"/>
    <property type="project" value="UniProtKB-SubCell"/>
</dbReference>
<keyword evidence="5" id="KW-1017">Isopeptide bond</keyword>
<dbReference type="GO" id="GO:0061952">
    <property type="term" value="P:midbody abscission"/>
    <property type="evidence" value="ECO:0007669"/>
    <property type="project" value="Ensembl"/>
</dbReference>
<keyword evidence="24" id="KW-1185">Reference proteome</keyword>
<dbReference type="InterPro" id="IPR044553">
    <property type="entry name" value="Bbox1_ANCHR"/>
</dbReference>
<keyword evidence="6" id="KW-0597">Phosphoprotein</keyword>
<protein>
    <recommendedName>
        <fullName evidence="18">Abscission/NoCut checkpoint regulator</fullName>
    </recommendedName>
    <alternativeName>
        <fullName evidence="19">Zinc finger FYVE domain-containing protein 19</fullName>
    </alternativeName>
</protein>
<evidence type="ECO:0000256" key="8">
    <source>
        <dbReference type="ARBA" id="ARBA00022723"/>
    </source>
</evidence>
<accession>A0A8C5LE31</accession>
<dbReference type="GO" id="GO:0008270">
    <property type="term" value="F:zinc ion binding"/>
    <property type="evidence" value="ECO:0007669"/>
    <property type="project" value="UniProtKB-KW"/>
</dbReference>
<evidence type="ECO:0000256" key="4">
    <source>
        <dbReference type="ARBA" id="ARBA00022490"/>
    </source>
</evidence>
<evidence type="ECO:0000256" key="7">
    <source>
        <dbReference type="ARBA" id="ARBA00022618"/>
    </source>
</evidence>
<dbReference type="SUPFAM" id="SSF57845">
    <property type="entry name" value="B-box zinc-binding domain"/>
    <property type="match status" value="1"/>
</dbReference>
<evidence type="ECO:0000313" key="23">
    <source>
        <dbReference type="Ensembl" id="ENSJJAP00000022855.1"/>
    </source>
</evidence>
<dbReference type="InterPro" id="IPR013083">
    <property type="entry name" value="Znf_RING/FYVE/PHD"/>
</dbReference>
<organism evidence="23 24">
    <name type="scientific">Jaculus jaculus</name>
    <name type="common">Lesser Egyptian jerboa</name>
    <dbReference type="NCBI Taxonomy" id="51337"/>
    <lineage>
        <taxon>Eukaryota</taxon>
        <taxon>Metazoa</taxon>
        <taxon>Chordata</taxon>
        <taxon>Craniata</taxon>
        <taxon>Vertebrata</taxon>
        <taxon>Euteleostomi</taxon>
        <taxon>Mammalia</taxon>
        <taxon>Eutheria</taxon>
        <taxon>Euarchontoglires</taxon>
        <taxon>Glires</taxon>
        <taxon>Rodentia</taxon>
        <taxon>Myomorpha</taxon>
        <taxon>Dipodoidea</taxon>
        <taxon>Dipodidae</taxon>
        <taxon>Dipodinae</taxon>
        <taxon>Jaculus</taxon>
    </lineage>
</organism>
<proteinExistence type="predicted"/>
<evidence type="ECO:0000256" key="10">
    <source>
        <dbReference type="ARBA" id="ARBA00022833"/>
    </source>
</evidence>
<dbReference type="Pfam" id="PF22586">
    <property type="entry name" value="ANCHR-like_BBOX"/>
    <property type="match status" value="1"/>
</dbReference>
<dbReference type="FunFam" id="3.30.40.10:FF:000333">
    <property type="entry name" value="Zinc finger FYVE-type containing 19"/>
    <property type="match status" value="1"/>
</dbReference>
<dbReference type="Gene3D" id="3.30.40.10">
    <property type="entry name" value="Zinc/RING finger domain, C3HC4 (zinc finger)"/>
    <property type="match status" value="1"/>
</dbReference>
<dbReference type="GO" id="GO:0009838">
    <property type="term" value="P:abscission"/>
    <property type="evidence" value="ECO:0007669"/>
    <property type="project" value="TreeGrafter"/>
</dbReference>
<evidence type="ECO:0000256" key="9">
    <source>
        <dbReference type="ARBA" id="ARBA00022771"/>
    </source>
</evidence>
<dbReference type="GO" id="GO:0032154">
    <property type="term" value="C:cleavage furrow"/>
    <property type="evidence" value="ECO:0007669"/>
    <property type="project" value="UniProtKB-SubCell"/>
</dbReference>
<dbReference type="PANTHER" id="PTHR46603">
    <property type="entry name" value="ABSCISSION/NOCUT CHECKPOINT REGULATOR"/>
    <property type="match status" value="1"/>
</dbReference>
<dbReference type="GO" id="GO:0032266">
    <property type="term" value="F:phosphatidylinositol-3-phosphate binding"/>
    <property type="evidence" value="ECO:0007669"/>
    <property type="project" value="Ensembl"/>
</dbReference>
<dbReference type="CDD" id="cd19817">
    <property type="entry name" value="Bbox1_ANCHR-like"/>
    <property type="match status" value="1"/>
</dbReference>
<keyword evidence="7" id="KW-0132">Cell division</keyword>
<comment type="subunit">
    <text evidence="17">Interacts (via MIM1-B) with VPS4A; interaction takes place at the midbody ring following cytokinesis checkpoint activation.</text>
</comment>
<dbReference type="Ensembl" id="ENSJJAT00000029425.1">
    <property type="protein sequence ID" value="ENSJJAP00000022855.1"/>
    <property type="gene ID" value="ENSJJAG00000022792.1"/>
</dbReference>
<evidence type="ECO:0000256" key="20">
    <source>
        <dbReference type="PROSITE-ProRule" id="PRU00091"/>
    </source>
</evidence>
<dbReference type="InterPro" id="IPR000306">
    <property type="entry name" value="Znf_FYVE"/>
</dbReference>
<dbReference type="GeneTree" id="ENSGT00390000016108"/>
<keyword evidence="12 21" id="KW-0175">Coiled coil</keyword>
<sequence length="388" mass="43656">MESRCYGCAVKFTLFKKEYACKNCSRAFCSGCLSFNAVVPRTGNTRQKVCKQCYEVLTRGCSSANASKWSPPQNYKKRVEALEAKQKPSTSRSQGLSEQDQVIADRLARLRQENKPKSLPSQAEIEARLAALKEELQGSIPSTEEMEARLAALQDRVPSFHTPRPAYQAPDTRTQAQQTQDLLTQLEAEEAIDKCQKQRVASLQNDLNQGGVRNQRTNAQGQASLSLEEEKNRLLAEAAVELREENTRQEQILALAKRLAILQGQDPNRVKFQDYHLPDSDVDEDEEIQRVIQQLTEEAVLDEASGFNIPVEPAAPSQAQPCRARTKTQAEEDELPWCCICNEDAILRCSGCDGDLYCARCFRDGHVNFELKEHQTCVYHPPRAGQRH</sequence>
<feature type="domain" description="FYVE-type" evidence="22">
    <location>
        <begin position="1"/>
        <end position="58"/>
    </location>
</feature>
<reference evidence="23" key="1">
    <citation type="submission" date="2025-08" db="UniProtKB">
        <authorList>
            <consortium name="Ensembl"/>
        </authorList>
    </citation>
    <scope>IDENTIFICATION</scope>
</reference>
<evidence type="ECO:0000256" key="16">
    <source>
        <dbReference type="ARBA" id="ARBA00055913"/>
    </source>
</evidence>
<evidence type="ECO:0000256" key="15">
    <source>
        <dbReference type="ARBA" id="ARBA00023306"/>
    </source>
</evidence>
<evidence type="ECO:0000256" key="19">
    <source>
        <dbReference type="ARBA" id="ARBA00083264"/>
    </source>
</evidence>
<evidence type="ECO:0000256" key="13">
    <source>
        <dbReference type="ARBA" id="ARBA00023121"/>
    </source>
</evidence>
<evidence type="ECO:0000256" key="14">
    <source>
        <dbReference type="ARBA" id="ARBA00023212"/>
    </source>
</evidence>
<dbReference type="OMA" id="CYRECHD"/>
<feature type="coiled-coil region" evidence="21">
    <location>
        <begin position="225"/>
        <end position="259"/>
    </location>
</feature>
<evidence type="ECO:0000256" key="12">
    <source>
        <dbReference type="ARBA" id="ARBA00023054"/>
    </source>
</evidence>
<dbReference type="GO" id="GO:0032466">
    <property type="term" value="P:negative regulation of cytokinesis"/>
    <property type="evidence" value="ECO:0007669"/>
    <property type="project" value="Ensembl"/>
</dbReference>
<name>A0A8C5LE31_JACJA</name>
<keyword evidence="8" id="KW-0479">Metal-binding</keyword>
<dbReference type="GO" id="GO:0044878">
    <property type="term" value="P:mitotic cytokinesis checkpoint signaling"/>
    <property type="evidence" value="ECO:0007669"/>
    <property type="project" value="Ensembl"/>
</dbReference>
<evidence type="ECO:0000256" key="17">
    <source>
        <dbReference type="ARBA" id="ARBA00064127"/>
    </source>
</evidence>
<dbReference type="Proteomes" id="UP000694385">
    <property type="component" value="Unassembled WGS sequence"/>
</dbReference>
<evidence type="ECO:0000256" key="3">
    <source>
        <dbReference type="ARBA" id="ARBA00004626"/>
    </source>
</evidence>
<evidence type="ECO:0000259" key="22">
    <source>
        <dbReference type="PROSITE" id="PS50178"/>
    </source>
</evidence>
<dbReference type="Pfam" id="PF01363">
    <property type="entry name" value="FYVE"/>
    <property type="match status" value="1"/>
</dbReference>
<evidence type="ECO:0000256" key="6">
    <source>
        <dbReference type="ARBA" id="ARBA00022553"/>
    </source>
</evidence>
<evidence type="ECO:0000256" key="1">
    <source>
        <dbReference type="ARBA" id="ARBA00004300"/>
    </source>
</evidence>
<keyword evidence="14" id="KW-0206">Cytoskeleton</keyword>
<dbReference type="CDD" id="cd15749">
    <property type="entry name" value="FYVE_ZFY19"/>
    <property type="match status" value="1"/>
</dbReference>
<dbReference type="AlphaFoldDB" id="A0A8C5LE31"/>
<dbReference type="GO" id="GO:0005813">
    <property type="term" value="C:centrosome"/>
    <property type="evidence" value="ECO:0007669"/>
    <property type="project" value="UniProtKB-SubCell"/>
</dbReference>
<evidence type="ECO:0000256" key="2">
    <source>
        <dbReference type="ARBA" id="ARBA00004476"/>
    </source>
</evidence>
<evidence type="ECO:0000256" key="21">
    <source>
        <dbReference type="SAM" id="Coils"/>
    </source>
</evidence>
<evidence type="ECO:0000313" key="24">
    <source>
        <dbReference type="Proteomes" id="UP000694385"/>
    </source>
</evidence>
<gene>
    <name evidence="23" type="primary">Zfyve19</name>
</gene>
<keyword evidence="13" id="KW-0446">Lipid-binding</keyword>
<evidence type="ECO:0000256" key="11">
    <source>
        <dbReference type="ARBA" id="ARBA00022843"/>
    </source>
</evidence>
<keyword evidence="4" id="KW-0963">Cytoplasm</keyword>
<evidence type="ECO:0000256" key="18">
    <source>
        <dbReference type="ARBA" id="ARBA00070033"/>
    </source>
</evidence>
<comment type="function">
    <text evidence="16">Key regulator of abscission step in cytokinesis: part of the cytokinesis checkpoint, a process required to delay abscission to prevent both premature resolution of intercellular chromosome bridges and accumulation of DNA damage. Together with CHMP4C, required to retain abscission-competent VPS4 (VPS4A and/or VPS4B) at the midbody ring until abscission checkpoint signaling is terminated at late cytokinesis. Deactivation of AURKB results in dephosphorylation of CHMP4C followed by its dissociation from ZFYVE19/ANCHR and VPS4 and subsequent abscission.</text>
</comment>
<dbReference type="PROSITE" id="PS50178">
    <property type="entry name" value="ZF_FYVE"/>
    <property type="match status" value="1"/>
</dbReference>